<dbReference type="EMBL" id="PDCK01000039">
    <property type="protein sequence ID" value="PRQ60678.1"/>
    <property type="molecule type" value="Genomic_DNA"/>
</dbReference>
<dbReference type="AlphaFoldDB" id="A0A2P6SPR8"/>
<sequence length="51" mass="6112">MVCELFYCVIVFCFLLRNRRTRTKKQSDCTTEGIIHIMQSDCMNVHHLYLT</sequence>
<evidence type="ECO:0000313" key="2">
    <source>
        <dbReference type="Proteomes" id="UP000238479"/>
    </source>
</evidence>
<organism evidence="1 2">
    <name type="scientific">Rosa chinensis</name>
    <name type="common">China rose</name>
    <dbReference type="NCBI Taxonomy" id="74649"/>
    <lineage>
        <taxon>Eukaryota</taxon>
        <taxon>Viridiplantae</taxon>
        <taxon>Streptophyta</taxon>
        <taxon>Embryophyta</taxon>
        <taxon>Tracheophyta</taxon>
        <taxon>Spermatophyta</taxon>
        <taxon>Magnoliopsida</taxon>
        <taxon>eudicotyledons</taxon>
        <taxon>Gunneridae</taxon>
        <taxon>Pentapetalae</taxon>
        <taxon>rosids</taxon>
        <taxon>fabids</taxon>
        <taxon>Rosales</taxon>
        <taxon>Rosaceae</taxon>
        <taxon>Rosoideae</taxon>
        <taxon>Rosoideae incertae sedis</taxon>
        <taxon>Rosa</taxon>
    </lineage>
</organism>
<evidence type="ECO:0000313" key="1">
    <source>
        <dbReference type="EMBL" id="PRQ60678.1"/>
    </source>
</evidence>
<dbReference type="Proteomes" id="UP000238479">
    <property type="component" value="Chromosome 1"/>
</dbReference>
<keyword evidence="2" id="KW-1185">Reference proteome</keyword>
<dbReference type="Gramene" id="PRQ60678">
    <property type="protein sequence ID" value="PRQ60678"/>
    <property type="gene ID" value="RchiOBHm_Chr1g0383901"/>
</dbReference>
<gene>
    <name evidence="1" type="ORF">RchiOBHm_Chr1g0383901</name>
</gene>
<protein>
    <submittedName>
        <fullName evidence="1">Uncharacterized protein</fullName>
    </submittedName>
</protein>
<reference evidence="1 2" key="1">
    <citation type="journal article" date="2018" name="Nat. Genet.">
        <title>The Rosa genome provides new insights in the design of modern roses.</title>
        <authorList>
            <person name="Bendahmane M."/>
        </authorList>
    </citation>
    <scope>NUCLEOTIDE SEQUENCE [LARGE SCALE GENOMIC DNA]</scope>
    <source>
        <strain evidence="2">cv. Old Blush</strain>
    </source>
</reference>
<comment type="caution">
    <text evidence="1">The sequence shown here is derived from an EMBL/GenBank/DDBJ whole genome shotgun (WGS) entry which is preliminary data.</text>
</comment>
<accession>A0A2P6SPR8</accession>
<name>A0A2P6SPR8_ROSCH</name>
<proteinExistence type="predicted"/>